<dbReference type="PANTHER" id="PTHR32060">
    <property type="entry name" value="TAIL-SPECIFIC PROTEASE"/>
    <property type="match status" value="1"/>
</dbReference>
<keyword evidence="4" id="KW-1185">Reference proteome</keyword>
<dbReference type="SUPFAM" id="SSF52096">
    <property type="entry name" value="ClpP/crotonase"/>
    <property type="match status" value="1"/>
</dbReference>
<accession>A0ABU1USB0</accession>
<dbReference type="Gene3D" id="3.30.750.170">
    <property type="match status" value="1"/>
</dbReference>
<dbReference type="InterPro" id="IPR001478">
    <property type="entry name" value="PDZ"/>
</dbReference>
<feature type="domain" description="Tail specific protease" evidence="2">
    <location>
        <begin position="276"/>
        <end position="415"/>
    </location>
</feature>
<reference evidence="3 4" key="1">
    <citation type="submission" date="2023-07" db="EMBL/GenBank/DDBJ databases">
        <title>Sorghum-associated microbial communities from plants grown in Nebraska, USA.</title>
        <authorList>
            <person name="Schachtman D."/>
        </authorList>
    </citation>
    <scope>NUCLEOTIDE SEQUENCE [LARGE SCALE GENOMIC DNA]</scope>
    <source>
        <strain evidence="3 4">BE190</strain>
    </source>
</reference>
<evidence type="ECO:0000259" key="2">
    <source>
        <dbReference type="Pfam" id="PF03572"/>
    </source>
</evidence>
<feature type="domain" description="PDZ" evidence="1">
    <location>
        <begin position="171"/>
        <end position="222"/>
    </location>
</feature>
<keyword evidence="3" id="KW-0645">Protease</keyword>
<protein>
    <submittedName>
        <fullName evidence="3">C-terminal processing protease CtpA/Prc</fullName>
    </submittedName>
</protein>
<dbReference type="Pfam" id="PF03572">
    <property type="entry name" value="Peptidase_S41"/>
    <property type="match status" value="1"/>
</dbReference>
<dbReference type="InterPro" id="IPR036034">
    <property type="entry name" value="PDZ_sf"/>
</dbReference>
<dbReference type="InterPro" id="IPR005151">
    <property type="entry name" value="Tail-specific_protease"/>
</dbReference>
<dbReference type="Pfam" id="PF00595">
    <property type="entry name" value="PDZ"/>
    <property type="match status" value="1"/>
</dbReference>
<dbReference type="EMBL" id="JAVDVX010000001">
    <property type="protein sequence ID" value="MDR7088067.1"/>
    <property type="molecule type" value="Genomic_DNA"/>
</dbReference>
<dbReference type="SUPFAM" id="SSF50156">
    <property type="entry name" value="PDZ domain-like"/>
    <property type="match status" value="1"/>
</dbReference>
<name>A0ABU1USB0_9GAMM</name>
<dbReference type="RefSeq" id="WP_310067229.1">
    <property type="nucleotide sequence ID" value="NZ_JAVDVX010000001.1"/>
</dbReference>
<organism evidence="3 4">
    <name type="scientific">Cellvibrio fibrivorans</name>
    <dbReference type="NCBI Taxonomy" id="126350"/>
    <lineage>
        <taxon>Bacteria</taxon>
        <taxon>Pseudomonadati</taxon>
        <taxon>Pseudomonadota</taxon>
        <taxon>Gammaproteobacteria</taxon>
        <taxon>Cellvibrionales</taxon>
        <taxon>Cellvibrionaceae</taxon>
        <taxon>Cellvibrio</taxon>
    </lineage>
</organism>
<dbReference type="PANTHER" id="PTHR32060:SF30">
    <property type="entry name" value="CARBOXY-TERMINAL PROCESSING PROTEASE CTPA"/>
    <property type="match status" value="1"/>
</dbReference>
<dbReference type="Gene3D" id="3.90.226.10">
    <property type="entry name" value="2-enoyl-CoA Hydratase, Chain A, domain 1"/>
    <property type="match status" value="1"/>
</dbReference>
<evidence type="ECO:0000259" key="1">
    <source>
        <dbReference type="Pfam" id="PF00595"/>
    </source>
</evidence>
<sequence length="526" mass="56820">MDKSYLSCIQAKILFPSCSSLLKPSILGVFLSATALMLTACGGGGDGGGSLIGGGDSNGWKAGVYQSSDNFGNYCAAPRSGASKITGIPFPDKKGSALQEKNFLRSWSYETYLWFEDLPDVNPSNSDTPQAYFNRLVSDKKTASGSYKDNFHWYESTEEEEAWSAGISYSYGLHIKIKWDAPFSIQVAYVDQYSPAAAKNIKRGAKIIAVDGQSVANASDTKLREWFYPSRINDVHEFEIQDLGTTNTRKVTLESVSLPTAAVSLAKAITHNGSKAAYMQFNTFIPDAQDQWVEAINSLKAAGVSDLILDLRYNGGGYISVAAQVGYMIAGSNTTNKVFYQDVANSKMPKEQPWGFVDTGLYGLNKSLALPTLNLQRVYVLATSGTCSASELVINSLRGIGVSVYLIGDTTCGKPYGFLPQPNCGTTYYTIQFKAINAKGFGEYSDGFIPSTTDNGLDKVKGCTVADDLQHELGDPNEALLAAALQLRATGACPAVASGRQQKLSAEQYTGELMQPETRKLLILDR</sequence>
<evidence type="ECO:0000313" key="4">
    <source>
        <dbReference type="Proteomes" id="UP001253595"/>
    </source>
</evidence>
<dbReference type="CDD" id="cd07561">
    <property type="entry name" value="Peptidase_S41_CPP_like"/>
    <property type="match status" value="1"/>
</dbReference>
<dbReference type="GO" id="GO:0006508">
    <property type="term" value="P:proteolysis"/>
    <property type="evidence" value="ECO:0007669"/>
    <property type="project" value="UniProtKB-KW"/>
</dbReference>
<comment type="caution">
    <text evidence="3">The sequence shown here is derived from an EMBL/GenBank/DDBJ whole genome shotgun (WGS) entry which is preliminary data.</text>
</comment>
<evidence type="ECO:0000313" key="3">
    <source>
        <dbReference type="EMBL" id="MDR7088067.1"/>
    </source>
</evidence>
<proteinExistence type="predicted"/>
<gene>
    <name evidence="3" type="ORF">J2X05_000070</name>
</gene>
<dbReference type="InterPro" id="IPR029045">
    <property type="entry name" value="ClpP/crotonase-like_dom_sf"/>
</dbReference>
<dbReference type="Proteomes" id="UP001253595">
    <property type="component" value="Unassembled WGS sequence"/>
</dbReference>
<keyword evidence="3" id="KW-0378">Hydrolase</keyword>
<dbReference type="GO" id="GO:0008233">
    <property type="term" value="F:peptidase activity"/>
    <property type="evidence" value="ECO:0007669"/>
    <property type="project" value="UniProtKB-KW"/>
</dbReference>
<dbReference type="Gene3D" id="2.30.42.10">
    <property type="match status" value="1"/>
</dbReference>